<reference evidence="1" key="1">
    <citation type="submission" date="2020-06" db="EMBL/GenBank/DDBJ databases">
        <title>Whole Genome Sequence of Bradyrhizobium sp. Strain 66S1MB.</title>
        <authorList>
            <person name="Bromfield E."/>
            <person name="Cloutier S."/>
        </authorList>
    </citation>
    <scope>NUCLEOTIDE SEQUENCE</scope>
    <source>
        <strain evidence="1">66S1MB</strain>
    </source>
</reference>
<dbReference type="RefSeq" id="WP_176529945.1">
    <property type="nucleotide sequence ID" value="NZ_CP088022.1"/>
</dbReference>
<protein>
    <submittedName>
        <fullName evidence="1">Uncharacterized protein</fullName>
    </submittedName>
</protein>
<comment type="caution">
    <text evidence="1">The sequence shown here is derived from an EMBL/GenBank/DDBJ whole genome shotgun (WGS) entry which is preliminary data.</text>
</comment>
<organism evidence="1">
    <name type="scientific">Bradyrhizobium quebecense</name>
    <dbReference type="NCBI Taxonomy" id="2748629"/>
    <lineage>
        <taxon>Bacteria</taxon>
        <taxon>Pseudomonadati</taxon>
        <taxon>Pseudomonadota</taxon>
        <taxon>Alphaproteobacteria</taxon>
        <taxon>Hyphomicrobiales</taxon>
        <taxon>Nitrobacteraceae</taxon>
        <taxon>Bradyrhizobium</taxon>
    </lineage>
</organism>
<gene>
    <name evidence="1" type="ORF">HU230_09970</name>
</gene>
<name>A0A973WMV4_9BRAD</name>
<dbReference type="AlphaFoldDB" id="A0A973WMV4"/>
<dbReference type="EMBL" id="JABWSX010000001">
    <property type="protein sequence ID" value="NVL06040.1"/>
    <property type="molecule type" value="Genomic_DNA"/>
</dbReference>
<sequence length="148" mass="16707">MPLARYFLVVGAVLLVLLFISNAYLARSQVTAGADSKPFIIRIHSDRKWPERIVYDTSAPKIIPPQLASTEGSIVATPSLIDVPARAKERDAMAQLRPPDAIQLRPSASRMQESKQQRFRKVAKKRAWPPALQVARQWRFGWFGNGVW</sequence>
<proteinExistence type="predicted"/>
<accession>A0A973WMV4</accession>
<evidence type="ECO:0000313" key="1">
    <source>
        <dbReference type="EMBL" id="NVL06040.1"/>
    </source>
</evidence>